<dbReference type="SUPFAM" id="SSF52540">
    <property type="entry name" value="P-loop containing nucleoside triphosphate hydrolases"/>
    <property type="match status" value="1"/>
</dbReference>
<dbReference type="RefSeq" id="WP_380864183.1">
    <property type="nucleotide sequence ID" value="NZ_JBHRXV010000018.1"/>
</dbReference>
<dbReference type="Proteomes" id="UP001595615">
    <property type="component" value="Unassembled WGS sequence"/>
</dbReference>
<sequence>MRFEIAVSKRIGELALDVAIRTDAPIAALFAPSGSGKTSLLNMVAGLLRPDAGRIVIASETLFDSAPGIDLPPDKRRVGYVFQDRRLFPHLSVRANLRYGRADADLAPVLDLLGIAHLLDRWPATLSGGEAQRVAIGRALLADPRVLLFDEPLSHLDRPRRDEILGLIRRLRDETGLPMLYVTHDAAEIDALGAERFDL</sequence>
<comment type="caution">
    <text evidence="4">The sequence shown here is derived from an EMBL/GenBank/DDBJ whole genome shotgun (WGS) entry which is preliminary data.</text>
</comment>
<dbReference type="PROSITE" id="PS00211">
    <property type="entry name" value="ABC_TRANSPORTER_1"/>
    <property type="match status" value="1"/>
</dbReference>
<keyword evidence="1" id="KW-0547">Nucleotide-binding</keyword>
<dbReference type="Pfam" id="PF00005">
    <property type="entry name" value="ABC_tran"/>
    <property type="match status" value="1"/>
</dbReference>
<gene>
    <name evidence="4" type="ORF">ACFOMD_18165</name>
</gene>
<accession>A0ABV7XFI6</accession>
<feature type="domain" description="ABC transporter" evidence="3">
    <location>
        <begin position="1"/>
        <end position="199"/>
    </location>
</feature>
<protein>
    <submittedName>
        <fullName evidence="4">ATP-binding cassette domain-containing protein</fullName>
    </submittedName>
</protein>
<dbReference type="PROSITE" id="PS50893">
    <property type="entry name" value="ABC_TRANSPORTER_2"/>
    <property type="match status" value="1"/>
</dbReference>
<dbReference type="Gene3D" id="3.40.50.300">
    <property type="entry name" value="P-loop containing nucleotide triphosphate hydrolases"/>
    <property type="match status" value="1"/>
</dbReference>
<dbReference type="InterPro" id="IPR003439">
    <property type="entry name" value="ABC_transporter-like_ATP-bd"/>
</dbReference>
<dbReference type="InterPro" id="IPR003593">
    <property type="entry name" value="AAA+_ATPase"/>
</dbReference>
<reference evidence="5" key="1">
    <citation type="journal article" date="2019" name="Int. J. Syst. Evol. Microbiol.">
        <title>The Global Catalogue of Microorganisms (GCM) 10K type strain sequencing project: providing services to taxonomists for standard genome sequencing and annotation.</title>
        <authorList>
            <consortium name="The Broad Institute Genomics Platform"/>
            <consortium name="The Broad Institute Genome Sequencing Center for Infectious Disease"/>
            <person name="Wu L."/>
            <person name="Ma J."/>
        </authorList>
    </citation>
    <scope>NUCLEOTIDE SEQUENCE [LARGE SCALE GENOMIC DNA]</scope>
    <source>
        <strain evidence="5">KCTC 42644</strain>
    </source>
</reference>
<evidence type="ECO:0000313" key="5">
    <source>
        <dbReference type="Proteomes" id="UP001595615"/>
    </source>
</evidence>
<evidence type="ECO:0000313" key="4">
    <source>
        <dbReference type="EMBL" id="MFC3714498.1"/>
    </source>
</evidence>
<proteinExistence type="predicted"/>
<evidence type="ECO:0000256" key="2">
    <source>
        <dbReference type="ARBA" id="ARBA00022840"/>
    </source>
</evidence>
<dbReference type="SMART" id="SM00382">
    <property type="entry name" value="AAA"/>
    <property type="match status" value="1"/>
</dbReference>
<dbReference type="InterPro" id="IPR027417">
    <property type="entry name" value="P-loop_NTPase"/>
</dbReference>
<evidence type="ECO:0000259" key="3">
    <source>
        <dbReference type="PROSITE" id="PS50893"/>
    </source>
</evidence>
<keyword evidence="2 4" id="KW-0067">ATP-binding</keyword>
<keyword evidence="5" id="KW-1185">Reference proteome</keyword>
<dbReference type="PANTHER" id="PTHR43514:SF4">
    <property type="entry name" value="ABC TRANSPORTER I FAMILY MEMBER 10"/>
    <property type="match status" value="1"/>
</dbReference>
<name>A0ABV7XFI6_9SPHN</name>
<dbReference type="InterPro" id="IPR050334">
    <property type="entry name" value="Molybdenum_import_ModC"/>
</dbReference>
<dbReference type="InterPro" id="IPR017871">
    <property type="entry name" value="ABC_transporter-like_CS"/>
</dbReference>
<evidence type="ECO:0000256" key="1">
    <source>
        <dbReference type="ARBA" id="ARBA00022741"/>
    </source>
</evidence>
<dbReference type="GO" id="GO:0005524">
    <property type="term" value="F:ATP binding"/>
    <property type="evidence" value="ECO:0007669"/>
    <property type="project" value="UniProtKB-KW"/>
</dbReference>
<organism evidence="4 5">
    <name type="scientific">Sphingoaurantiacus capsulatus</name>
    <dbReference type="NCBI Taxonomy" id="1771310"/>
    <lineage>
        <taxon>Bacteria</taxon>
        <taxon>Pseudomonadati</taxon>
        <taxon>Pseudomonadota</taxon>
        <taxon>Alphaproteobacteria</taxon>
        <taxon>Sphingomonadales</taxon>
        <taxon>Sphingosinicellaceae</taxon>
        <taxon>Sphingoaurantiacus</taxon>
    </lineage>
</organism>
<dbReference type="EMBL" id="JBHRXV010000018">
    <property type="protein sequence ID" value="MFC3714498.1"/>
    <property type="molecule type" value="Genomic_DNA"/>
</dbReference>
<dbReference type="PANTHER" id="PTHR43514">
    <property type="entry name" value="ABC TRANSPORTER I FAMILY MEMBER 10"/>
    <property type="match status" value="1"/>
</dbReference>